<dbReference type="PIRSF" id="PIRSF017082">
    <property type="entry name" value="YflP"/>
    <property type="match status" value="1"/>
</dbReference>
<reference evidence="3 4" key="1">
    <citation type="submission" date="2019-03" db="EMBL/GenBank/DDBJ databases">
        <title>Ramlibacter henchirensis DSM 14656, whole genome shotgun sequence.</title>
        <authorList>
            <person name="Zhang X."/>
            <person name="Feng G."/>
            <person name="Zhu H."/>
        </authorList>
    </citation>
    <scope>NUCLEOTIDE SEQUENCE [LARGE SCALE GENOMIC DNA]</scope>
    <source>
        <strain evidence="3 4">DSM 14656</strain>
    </source>
</reference>
<dbReference type="CDD" id="cd07012">
    <property type="entry name" value="PBP2_Bug_TTT"/>
    <property type="match status" value="1"/>
</dbReference>
<dbReference type="EMBL" id="SMLM01000002">
    <property type="protein sequence ID" value="TFZ02283.1"/>
    <property type="molecule type" value="Genomic_DNA"/>
</dbReference>
<keyword evidence="2" id="KW-0732">Signal</keyword>
<dbReference type="SUPFAM" id="SSF53850">
    <property type="entry name" value="Periplasmic binding protein-like II"/>
    <property type="match status" value="1"/>
</dbReference>
<protein>
    <submittedName>
        <fullName evidence="3">Tripartite tricarboxylate transporter substrate binding protein</fullName>
    </submittedName>
</protein>
<dbReference type="RefSeq" id="WP_135263810.1">
    <property type="nucleotide sequence ID" value="NZ_SMLM01000002.1"/>
</dbReference>
<sequence length="331" mass="35333">MNRKSFLKRTLPAVLVSATALFSALAPSLARAAYPEQPINMIVAYGAGGGTDIIARVIAPYIEKYLGNNAKIVVHNRAGAGGAIGFQQLASAAPDGYTIGFINTPNVLTIPIERKSNFSWQGFDLLGNVIDDPGNFSVHADSPVKSLADLVAQAKANPGSVTVGTTGIGSDDHLAMLMFERAAGVKLTHVPFKGAAEVHRSIASKEITVAAMNVGEALQYAKGGTPLRNLGQMSTSRTNLAPNLPTFKEQGFDIVLASLRGIAAPKGLPAPIREQLVRAIERASNDPQFQAQAAGYFAPLRYLPPARYETELREAEVGFRQLWKELPWGDK</sequence>
<dbReference type="Pfam" id="PF03401">
    <property type="entry name" value="TctC"/>
    <property type="match status" value="1"/>
</dbReference>
<dbReference type="InterPro" id="IPR042100">
    <property type="entry name" value="Bug_dom1"/>
</dbReference>
<dbReference type="PANTHER" id="PTHR42928">
    <property type="entry name" value="TRICARBOXYLATE-BINDING PROTEIN"/>
    <property type="match status" value="1"/>
</dbReference>
<evidence type="ECO:0000313" key="3">
    <source>
        <dbReference type="EMBL" id="TFZ02283.1"/>
    </source>
</evidence>
<evidence type="ECO:0000256" key="1">
    <source>
        <dbReference type="ARBA" id="ARBA00006987"/>
    </source>
</evidence>
<evidence type="ECO:0000313" key="4">
    <source>
        <dbReference type="Proteomes" id="UP000298180"/>
    </source>
</evidence>
<feature type="signal peptide" evidence="2">
    <location>
        <begin position="1"/>
        <end position="32"/>
    </location>
</feature>
<dbReference type="Gene3D" id="3.40.190.10">
    <property type="entry name" value="Periplasmic binding protein-like II"/>
    <property type="match status" value="1"/>
</dbReference>
<name>A0A4Z0BSM6_9BURK</name>
<comment type="similarity">
    <text evidence="1">Belongs to the UPF0065 (bug) family.</text>
</comment>
<gene>
    <name evidence="3" type="ORF">EZ313_13495</name>
</gene>
<keyword evidence="4" id="KW-1185">Reference proteome</keyword>
<dbReference type="AlphaFoldDB" id="A0A4Z0BSM6"/>
<dbReference type="Proteomes" id="UP000298180">
    <property type="component" value="Unassembled WGS sequence"/>
</dbReference>
<dbReference type="Gene3D" id="3.40.190.150">
    <property type="entry name" value="Bordetella uptake gene, domain 1"/>
    <property type="match status" value="1"/>
</dbReference>
<accession>A0A4Z0BSM6</accession>
<feature type="chain" id="PRO_5021310672" evidence="2">
    <location>
        <begin position="33"/>
        <end position="331"/>
    </location>
</feature>
<evidence type="ECO:0000256" key="2">
    <source>
        <dbReference type="SAM" id="SignalP"/>
    </source>
</evidence>
<proteinExistence type="inferred from homology"/>
<comment type="caution">
    <text evidence="3">The sequence shown here is derived from an EMBL/GenBank/DDBJ whole genome shotgun (WGS) entry which is preliminary data.</text>
</comment>
<organism evidence="3 4">
    <name type="scientific">Ramlibacter henchirensis</name>
    <dbReference type="NCBI Taxonomy" id="204072"/>
    <lineage>
        <taxon>Bacteria</taxon>
        <taxon>Pseudomonadati</taxon>
        <taxon>Pseudomonadota</taxon>
        <taxon>Betaproteobacteria</taxon>
        <taxon>Burkholderiales</taxon>
        <taxon>Comamonadaceae</taxon>
        <taxon>Ramlibacter</taxon>
    </lineage>
</organism>
<dbReference type="PANTHER" id="PTHR42928:SF5">
    <property type="entry name" value="BLR1237 PROTEIN"/>
    <property type="match status" value="1"/>
</dbReference>
<dbReference type="OrthoDB" id="8678477at2"/>
<dbReference type="InterPro" id="IPR005064">
    <property type="entry name" value="BUG"/>
</dbReference>